<sequence>MSDPTNRPHDDADTVPIDPDLNDDTETTTTTSHSEHKKTSTNRVENDDDAGTYTDVDRPDDEPTAGAGTA</sequence>
<evidence type="ECO:0000313" key="3">
    <source>
        <dbReference type="Proteomes" id="UP000237983"/>
    </source>
</evidence>
<dbReference type="AlphaFoldDB" id="A0A2T0VHJ5"/>
<name>A0A2T0VHJ5_9MICO</name>
<dbReference type="RefSeq" id="WP_106210624.1">
    <property type="nucleotide sequence ID" value="NZ_PVTL01000002.1"/>
</dbReference>
<gene>
    <name evidence="2" type="ORF">B0I08_102347</name>
</gene>
<accession>A0A2T0VHJ5</accession>
<organism evidence="2 3">
    <name type="scientific">Glaciihabitans tibetensis</name>
    <dbReference type="NCBI Taxonomy" id="1266600"/>
    <lineage>
        <taxon>Bacteria</taxon>
        <taxon>Bacillati</taxon>
        <taxon>Actinomycetota</taxon>
        <taxon>Actinomycetes</taxon>
        <taxon>Micrococcales</taxon>
        <taxon>Microbacteriaceae</taxon>
        <taxon>Glaciihabitans</taxon>
    </lineage>
</organism>
<proteinExistence type="predicted"/>
<evidence type="ECO:0000256" key="1">
    <source>
        <dbReference type="SAM" id="MobiDB-lite"/>
    </source>
</evidence>
<keyword evidence="3" id="KW-1185">Reference proteome</keyword>
<protein>
    <submittedName>
        <fullName evidence="2">Uncharacterized protein</fullName>
    </submittedName>
</protein>
<comment type="caution">
    <text evidence="2">The sequence shown here is derived from an EMBL/GenBank/DDBJ whole genome shotgun (WGS) entry which is preliminary data.</text>
</comment>
<dbReference type="Proteomes" id="UP000237983">
    <property type="component" value="Unassembled WGS sequence"/>
</dbReference>
<feature type="compositionally biased region" description="Basic and acidic residues" evidence="1">
    <location>
        <begin position="1"/>
        <end position="12"/>
    </location>
</feature>
<evidence type="ECO:0000313" key="2">
    <source>
        <dbReference type="EMBL" id="PRY69670.1"/>
    </source>
</evidence>
<reference evidence="2 3" key="1">
    <citation type="submission" date="2018-03" db="EMBL/GenBank/DDBJ databases">
        <title>Genomic Encyclopedia of Type Strains, Phase III (KMG-III): the genomes of soil and plant-associated and newly described type strains.</title>
        <authorList>
            <person name="Whitman W."/>
        </authorList>
    </citation>
    <scope>NUCLEOTIDE SEQUENCE [LARGE SCALE GENOMIC DNA]</scope>
    <source>
        <strain evidence="2 3">CGMCC 1.12484</strain>
    </source>
</reference>
<feature type="region of interest" description="Disordered" evidence="1">
    <location>
        <begin position="1"/>
        <end position="70"/>
    </location>
</feature>
<dbReference type="EMBL" id="PVTL01000002">
    <property type="protein sequence ID" value="PRY69670.1"/>
    <property type="molecule type" value="Genomic_DNA"/>
</dbReference>